<dbReference type="PROSITE" id="PS51257">
    <property type="entry name" value="PROKAR_LIPOPROTEIN"/>
    <property type="match status" value="1"/>
</dbReference>
<sequence length="70" mass="7473">MRKFMMSAVVMAVMVGIAGCATQGPYGNYAAASLDANKMMADATVAQLVSLYPPAHTQFNFQQPTTVRPC</sequence>
<evidence type="ECO:0000313" key="2">
    <source>
        <dbReference type="EMBL" id="EWS78618.1"/>
    </source>
</evidence>
<dbReference type="EMBL" id="JDSQ01000006">
    <property type="protein sequence ID" value="EWS78618.1"/>
    <property type="molecule type" value="Genomic_DNA"/>
</dbReference>
<proteinExistence type="predicted"/>
<name>Z9JKX3_9GAMM</name>
<evidence type="ECO:0000256" key="1">
    <source>
        <dbReference type="SAM" id="SignalP"/>
    </source>
</evidence>
<dbReference type="PATRIC" id="fig|1444770.3.peg.1087"/>
<feature type="signal peptide" evidence="1">
    <location>
        <begin position="1"/>
        <end position="21"/>
    </location>
</feature>
<accession>Z9JKX3</accession>
<protein>
    <recommendedName>
        <fullName evidence="4">Lipoprotein</fullName>
    </recommendedName>
</protein>
<dbReference type="RefSeq" id="WP_230439323.1">
    <property type="nucleotide sequence ID" value="NZ_CP053627.1"/>
</dbReference>
<evidence type="ECO:0000313" key="3">
    <source>
        <dbReference type="Proteomes" id="UP000020406"/>
    </source>
</evidence>
<reference evidence="2 3" key="1">
    <citation type="journal article" date="2014" name="Genome Announc.">
        <title>Draft Genome Sequence of Xylella fastidiosa Pear Leaf Scorch Strain in Taiwan.</title>
        <authorList>
            <person name="Su C.C."/>
            <person name="Deng W.L."/>
            <person name="Jan F.J."/>
            <person name="Chang C.J."/>
            <person name="Huang H."/>
            <person name="Chen J."/>
        </authorList>
    </citation>
    <scope>NUCLEOTIDE SEQUENCE [LARGE SCALE GENOMIC DNA]</scope>
    <source>
        <strain evidence="2 3">PLS229</strain>
    </source>
</reference>
<comment type="caution">
    <text evidence="2">The sequence shown here is derived from an EMBL/GenBank/DDBJ whole genome shotgun (WGS) entry which is preliminary data.</text>
</comment>
<organism evidence="2 3">
    <name type="scientific">Xylella taiwanensis</name>
    <dbReference type="NCBI Taxonomy" id="1444770"/>
    <lineage>
        <taxon>Bacteria</taxon>
        <taxon>Pseudomonadati</taxon>
        <taxon>Pseudomonadota</taxon>
        <taxon>Gammaproteobacteria</taxon>
        <taxon>Lysobacterales</taxon>
        <taxon>Lysobacteraceae</taxon>
        <taxon>Xylella</taxon>
    </lineage>
</organism>
<dbReference type="InterPro" id="IPR010837">
    <property type="entry name" value="Conjugal_tfr_TrbH"/>
</dbReference>
<dbReference type="Pfam" id="PF07283">
    <property type="entry name" value="TrbH"/>
    <property type="match status" value="1"/>
</dbReference>
<keyword evidence="1" id="KW-0732">Signal</keyword>
<dbReference type="Proteomes" id="UP000020406">
    <property type="component" value="Unassembled WGS sequence"/>
</dbReference>
<dbReference type="AlphaFoldDB" id="Z9JKX3"/>
<dbReference type="STRING" id="1444770.AF72_04510"/>
<evidence type="ECO:0008006" key="4">
    <source>
        <dbReference type="Google" id="ProtNLM"/>
    </source>
</evidence>
<gene>
    <name evidence="2" type="ORF">AF72_04510</name>
</gene>
<feature type="chain" id="PRO_5004992566" description="Lipoprotein" evidence="1">
    <location>
        <begin position="22"/>
        <end position="70"/>
    </location>
</feature>
<dbReference type="GeneID" id="300797097"/>